<dbReference type="NCBIfam" id="TIGR03464">
    <property type="entry name" value="HpnC"/>
    <property type="match status" value="1"/>
</dbReference>
<reference evidence="2 3" key="1">
    <citation type="submission" date="2017-05" db="EMBL/GenBank/DDBJ databases">
        <authorList>
            <person name="Varghese N."/>
            <person name="Submissions S."/>
        </authorList>
    </citation>
    <scope>NUCLEOTIDE SEQUENCE [LARGE SCALE GENOMIC DNA]</scope>
    <source>
        <strain evidence="2 3">DSM 25457</strain>
    </source>
</reference>
<comment type="caution">
    <text evidence="2">The sequence shown here is derived from an EMBL/GenBank/DDBJ whole genome shotgun (WGS) entry which is preliminary data.</text>
</comment>
<dbReference type="SFLD" id="SFLDG01018">
    <property type="entry name" value="Squalene/Phytoene_Synthase_Lik"/>
    <property type="match status" value="1"/>
</dbReference>
<evidence type="ECO:0000256" key="1">
    <source>
        <dbReference type="SAM" id="MobiDB-lite"/>
    </source>
</evidence>
<dbReference type="Gene3D" id="1.10.600.10">
    <property type="entry name" value="Farnesyl Diphosphate Synthase"/>
    <property type="match status" value="1"/>
</dbReference>
<dbReference type="SFLD" id="SFLDS00005">
    <property type="entry name" value="Isoprenoid_Synthase_Type_I"/>
    <property type="match status" value="1"/>
</dbReference>
<dbReference type="Proteomes" id="UP001158067">
    <property type="component" value="Unassembled WGS sequence"/>
</dbReference>
<dbReference type="InterPro" id="IPR017827">
    <property type="entry name" value="HSQ_synthase_HpnC"/>
</dbReference>
<feature type="region of interest" description="Disordered" evidence="1">
    <location>
        <begin position="1"/>
        <end position="53"/>
    </location>
</feature>
<dbReference type="InterPro" id="IPR033904">
    <property type="entry name" value="Trans_IPPS_HH"/>
</dbReference>
<evidence type="ECO:0000313" key="3">
    <source>
        <dbReference type="Proteomes" id="UP001158067"/>
    </source>
</evidence>
<evidence type="ECO:0000313" key="2">
    <source>
        <dbReference type="EMBL" id="SMP48359.1"/>
    </source>
</evidence>
<dbReference type="EMBL" id="FXUG01000002">
    <property type="protein sequence ID" value="SMP48359.1"/>
    <property type="molecule type" value="Genomic_DNA"/>
</dbReference>
<name>A0ABY1PW99_9BACT</name>
<gene>
    <name evidence="2" type="ORF">SAMN06265222_102415</name>
</gene>
<organism evidence="2 3">
    <name type="scientific">Neorhodopirellula lusitana</name>
    <dbReference type="NCBI Taxonomy" id="445327"/>
    <lineage>
        <taxon>Bacteria</taxon>
        <taxon>Pseudomonadati</taxon>
        <taxon>Planctomycetota</taxon>
        <taxon>Planctomycetia</taxon>
        <taxon>Pirellulales</taxon>
        <taxon>Pirellulaceae</taxon>
        <taxon>Neorhodopirellula</taxon>
    </lineage>
</organism>
<dbReference type="CDD" id="cd00683">
    <property type="entry name" value="Trans_IPPS_HH"/>
    <property type="match status" value="1"/>
</dbReference>
<dbReference type="InterPro" id="IPR044843">
    <property type="entry name" value="Trans_IPPS_bact-type"/>
</dbReference>
<sequence>MNPASSKSFRANVGTDRRSRNAAAPNADTQGTGDDTQGTGLSGDNLPISEQLRSSRKQCRKIATSHYENFLVASVLLPRSMRQPFYDVYAFCRTADDIADESDSKEAATRGLADYRKQIAEIYSAAPTTTNFSDHPGLFTALADTIARFDLPRDPFDALLDAFEQDQVTDRYDNQEQLLNYCQRSANPVGRLVLAMADCRDERSLKLSDQICTALQLTNFWQDIARDFKMGRIYLPKSVMNQHGFGEELIQQSIHDGTPTPLEIRQAVSELCDQARQRFKQGRELTQRVPSWLAADVELFVRGGLATLDAIERAGFDVLQRRVKIGKTRQAWMTIKVLLASRFPKLQLGQGITQ</sequence>
<dbReference type="SUPFAM" id="SSF48576">
    <property type="entry name" value="Terpenoid synthases"/>
    <property type="match status" value="1"/>
</dbReference>
<keyword evidence="3" id="KW-1185">Reference proteome</keyword>
<dbReference type="InterPro" id="IPR002060">
    <property type="entry name" value="Squ/phyt_synthse"/>
</dbReference>
<dbReference type="Pfam" id="PF00494">
    <property type="entry name" value="SQS_PSY"/>
    <property type="match status" value="1"/>
</dbReference>
<dbReference type="SFLD" id="SFLDG01212">
    <property type="entry name" value="Phytoene_synthase_like"/>
    <property type="match status" value="1"/>
</dbReference>
<accession>A0ABY1PW99</accession>
<protein>
    <submittedName>
        <fullName evidence="2">Squalene synthase HpnC</fullName>
    </submittedName>
</protein>
<dbReference type="RefSeq" id="WP_283431724.1">
    <property type="nucleotide sequence ID" value="NZ_FXUG01000002.1"/>
</dbReference>
<dbReference type="InterPro" id="IPR008949">
    <property type="entry name" value="Isoprenoid_synthase_dom_sf"/>
</dbReference>
<proteinExistence type="predicted"/>
<dbReference type="PANTHER" id="PTHR31480">
    <property type="entry name" value="BIFUNCTIONAL LYCOPENE CYCLASE/PHYTOENE SYNTHASE"/>
    <property type="match status" value="1"/>
</dbReference>
<feature type="compositionally biased region" description="Low complexity" evidence="1">
    <location>
        <begin position="28"/>
        <end position="39"/>
    </location>
</feature>